<feature type="region of interest" description="Disordered" evidence="1">
    <location>
        <begin position="160"/>
        <end position="303"/>
    </location>
</feature>
<feature type="compositionally biased region" description="Low complexity" evidence="1">
    <location>
        <begin position="262"/>
        <end position="294"/>
    </location>
</feature>
<gene>
    <name evidence="3" type="ORF">CTEN210_00528</name>
</gene>
<feature type="compositionally biased region" description="Low complexity" evidence="1">
    <location>
        <begin position="160"/>
        <end position="179"/>
    </location>
</feature>
<feature type="chain" id="PRO_5042254994" evidence="2">
    <location>
        <begin position="30"/>
        <end position="414"/>
    </location>
</feature>
<accession>A0AAD3CFP8</accession>
<evidence type="ECO:0000313" key="3">
    <source>
        <dbReference type="EMBL" id="GFH44054.1"/>
    </source>
</evidence>
<keyword evidence="2" id="KW-0732">Signal</keyword>
<sequence length="414" mass="44858">MRVLRENRKHDGGLLFVVGLSMLFTFTSAQGCVDSSSFEYNTIKNNVTKPNFCGWLKEKPDRRPERYCKEHLDVVINCPEACESYSPNSCSCSDTPNYQFLGINSRKTYDCDWITKSNNITKTEKRVELYCSPEQNQTAINCLRNTCGLCTPQPSFVPSITTAPSSQPSAAPVAPTNSPSRPPSPMPSPFPTLRPTNAPTRISESPSNRPSVTPSDSPSSIPSVLPSTEPSSLPSTAPSSLPSSVPSLTFSDSPSLIPSQNPSASPSRITPSPSTPPTETGTNKPSSKPSNKPSRSCTDDSSFQFYHNTKDKQKSCSWLGEDGKASTSAEKIAEYCVRGDVKGSCSSTCSFCTCENDSSATFEHNGKTKDCAWIDSNASKTTSRRDLYCYNDKTKNISSDIGNKCVSSCGFCQS</sequence>
<protein>
    <submittedName>
        <fullName evidence="3">Uncharacterized protein</fullName>
    </submittedName>
</protein>
<reference evidence="3 4" key="1">
    <citation type="journal article" date="2021" name="Sci. Rep.">
        <title>The genome of the diatom Chaetoceros tenuissimus carries an ancient integrated fragment of an extant virus.</title>
        <authorList>
            <person name="Hongo Y."/>
            <person name="Kimura K."/>
            <person name="Takaki Y."/>
            <person name="Yoshida Y."/>
            <person name="Baba S."/>
            <person name="Kobayashi G."/>
            <person name="Nagasaki K."/>
            <person name="Hano T."/>
            <person name="Tomaru Y."/>
        </authorList>
    </citation>
    <scope>NUCLEOTIDE SEQUENCE [LARGE SCALE GENOMIC DNA]</scope>
    <source>
        <strain evidence="3 4">NIES-3715</strain>
    </source>
</reference>
<comment type="caution">
    <text evidence="3">The sequence shown here is derived from an EMBL/GenBank/DDBJ whole genome shotgun (WGS) entry which is preliminary data.</text>
</comment>
<dbReference type="PROSITE" id="PS51257">
    <property type="entry name" value="PROKAR_LIPOPROTEIN"/>
    <property type="match status" value="1"/>
</dbReference>
<proteinExistence type="predicted"/>
<keyword evidence="4" id="KW-1185">Reference proteome</keyword>
<feature type="compositionally biased region" description="Polar residues" evidence="1">
    <location>
        <begin position="197"/>
        <end position="221"/>
    </location>
</feature>
<feature type="compositionally biased region" description="Pro residues" evidence="1">
    <location>
        <begin position="180"/>
        <end position="192"/>
    </location>
</feature>
<dbReference type="AlphaFoldDB" id="A0AAD3CFP8"/>
<evidence type="ECO:0000256" key="1">
    <source>
        <dbReference type="SAM" id="MobiDB-lite"/>
    </source>
</evidence>
<name>A0AAD3CFP8_9STRA</name>
<evidence type="ECO:0000313" key="4">
    <source>
        <dbReference type="Proteomes" id="UP001054902"/>
    </source>
</evidence>
<evidence type="ECO:0000256" key="2">
    <source>
        <dbReference type="SAM" id="SignalP"/>
    </source>
</evidence>
<feature type="signal peptide" evidence="2">
    <location>
        <begin position="1"/>
        <end position="29"/>
    </location>
</feature>
<dbReference type="PRINTS" id="PR01217">
    <property type="entry name" value="PRICHEXTENSN"/>
</dbReference>
<feature type="compositionally biased region" description="Polar residues" evidence="1">
    <location>
        <begin position="252"/>
        <end position="261"/>
    </location>
</feature>
<dbReference type="EMBL" id="BLLK01000019">
    <property type="protein sequence ID" value="GFH44054.1"/>
    <property type="molecule type" value="Genomic_DNA"/>
</dbReference>
<organism evidence="3 4">
    <name type="scientific">Chaetoceros tenuissimus</name>
    <dbReference type="NCBI Taxonomy" id="426638"/>
    <lineage>
        <taxon>Eukaryota</taxon>
        <taxon>Sar</taxon>
        <taxon>Stramenopiles</taxon>
        <taxon>Ochrophyta</taxon>
        <taxon>Bacillariophyta</taxon>
        <taxon>Coscinodiscophyceae</taxon>
        <taxon>Chaetocerotophycidae</taxon>
        <taxon>Chaetocerotales</taxon>
        <taxon>Chaetocerotaceae</taxon>
        <taxon>Chaetoceros</taxon>
    </lineage>
</organism>
<feature type="compositionally biased region" description="Low complexity" evidence="1">
    <location>
        <begin position="222"/>
        <end position="251"/>
    </location>
</feature>
<dbReference type="Proteomes" id="UP001054902">
    <property type="component" value="Unassembled WGS sequence"/>
</dbReference>